<reference evidence="4" key="1">
    <citation type="submission" date="2016-10" db="EMBL/GenBank/DDBJ databases">
        <authorList>
            <person name="Varghese N."/>
            <person name="Submissions S."/>
        </authorList>
    </citation>
    <scope>NUCLEOTIDE SEQUENCE [LARGE SCALE GENOMIC DNA]</scope>
    <source>
        <strain evidence="4">DSM 17724</strain>
    </source>
</reference>
<dbReference type="Proteomes" id="UP000199469">
    <property type="component" value="Unassembled WGS sequence"/>
</dbReference>
<dbReference type="NCBIfam" id="TIGR04183">
    <property type="entry name" value="Por_Secre_tail"/>
    <property type="match status" value="1"/>
</dbReference>
<dbReference type="InterPro" id="IPR026444">
    <property type="entry name" value="Secre_tail"/>
</dbReference>
<name>A0A1I0QX42_9FLAO</name>
<organism evidence="3 4">
    <name type="scientific">Chryseobacterium wanjuense</name>
    <dbReference type="NCBI Taxonomy" id="356305"/>
    <lineage>
        <taxon>Bacteria</taxon>
        <taxon>Pseudomonadati</taxon>
        <taxon>Bacteroidota</taxon>
        <taxon>Flavobacteriia</taxon>
        <taxon>Flavobacteriales</taxon>
        <taxon>Weeksellaceae</taxon>
        <taxon>Chryseobacterium group</taxon>
        <taxon>Chryseobacterium</taxon>
    </lineage>
</organism>
<dbReference type="SUPFAM" id="SSF49265">
    <property type="entry name" value="Fibronectin type III"/>
    <property type="match status" value="2"/>
</dbReference>
<protein>
    <submittedName>
        <fullName evidence="3">Por secretion system C-terminal sorting domain-containing protein</fullName>
    </submittedName>
</protein>
<dbReference type="Pfam" id="PF23759">
    <property type="entry name" value="GBD_T9SS_assoc"/>
    <property type="match status" value="1"/>
</dbReference>
<gene>
    <name evidence="3" type="ORF">SAMN05421841_2268</name>
</gene>
<dbReference type="AlphaFoldDB" id="A0A1I0QX42"/>
<evidence type="ECO:0000256" key="1">
    <source>
        <dbReference type="ARBA" id="ARBA00022729"/>
    </source>
</evidence>
<keyword evidence="4" id="KW-1185">Reference proteome</keyword>
<dbReference type="Gene3D" id="2.60.40.10">
    <property type="entry name" value="Immunoglobulins"/>
    <property type="match status" value="2"/>
</dbReference>
<evidence type="ECO:0000259" key="2">
    <source>
        <dbReference type="PROSITE" id="PS50853"/>
    </source>
</evidence>
<sequence length="610" mass="63428">MIALGIGASAQISLGSGTSTGVMPVLTNWGYTYSQQIFAKSELNAASSGNITGIKFYLGASSVITNSTTWKVYIGHTTKTSFSSSSDWIPLASLTQVFDGEISNTGGEVTVTFSTPFAYNNTDNLVIAVDENKADYDADNYFYTFSGVSNSSIYYRSDTNNPDPTGTLPSASSRSATKSRITFLGLSPNAPACPSVSAPVAAATGVSVLPTISWAAAATASSYKINLGTTPGGTDIMNMVDVGNVTSYTLTTPLNYSTQYYLTVYATNVAGTSAGCTERSFTTGGITCPTVNSPANNATGLSLQPTISWSASAGASGYRLSVGTTAGGTNIVNNVDLGNVTSYTFSSPLSINTDYYYTVNAYAGGATSASCTERKFTTIATTPVANDECTGAISLNPGGNFDQNAIVATNVNSTNNTIATCQTSSNNNVWYSVVVPASGNITLETKGVTGSTFTDTVMSVYSGTCGALTLIECDDDDSTDGLFSLISLTGQTPGATLYVSVWKYTGNSSVTDGEFKISAYDASLALATNEVKGDAKNAVKLYPNPFSEVLNISDAANVKNVLVTDVSGRLVKTVANPGSVLQLGELKQGMYIVTLEMKDGSKQTIKTIKK</sequence>
<keyword evidence="1" id="KW-0732">Signal</keyword>
<dbReference type="PROSITE" id="PS50853">
    <property type="entry name" value="FN3"/>
    <property type="match status" value="1"/>
</dbReference>
<dbReference type="EMBL" id="FOIU01000001">
    <property type="protein sequence ID" value="SEW32113.1"/>
    <property type="molecule type" value="Genomic_DNA"/>
</dbReference>
<dbReference type="InterPro" id="IPR036116">
    <property type="entry name" value="FN3_sf"/>
</dbReference>
<accession>A0A1I0QX42</accession>
<dbReference type="Pfam" id="PF18962">
    <property type="entry name" value="Por_Secre_tail"/>
    <property type="match status" value="1"/>
</dbReference>
<dbReference type="InterPro" id="IPR013783">
    <property type="entry name" value="Ig-like_fold"/>
</dbReference>
<evidence type="ECO:0000313" key="3">
    <source>
        <dbReference type="EMBL" id="SEW32113.1"/>
    </source>
</evidence>
<dbReference type="InterPro" id="IPR003961">
    <property type="entry name" value="FN3_dom"/>
</dbReference>
<evidence type="ECO:0000313" key="4">
    <source>
        <dbReference type="Proteomes" id="UP000199469"/>
    </source>
</evidence>
<dbReference type="CDD" id="cd00063">
    <property type="entry name" value="FN3"/>
    <property type="match status" value="2"/>
</dbReference>
<feature type="domain" description="Fibronectin type-III" evidence="2">
    <location>
        <begin position="190"/>
        <end position="286"/>
    </location>
</feature>
<dbReference type="InterPro" id="IPR056600">
    <property type="entry name" value="GBD_T9SS_assoc"/>
</dbReference>
<dbReference type="STRING" id="356305.SAMN05421841_2268"/>
<proteinExistence type="predicted"/>